<evidence type="ECO:0000313" key="8">
    <source>
        <dbReference type="Proteomes" id="UP000578569"/>
    </source>
</evidence>
<evidence type="ECO:0000313" key="7">
    <source>
        <dbReference type="EMBL" id="MBB3763835.1"/>
    </source>
</evidence>
<reference evidence="7 8" key="1">
    <citation type="submission" date="2020-08" db="EMBL/GenBank/DDBJ databases">
        <title>Genomic Encyclopedia of Type Strains, Phase IV (KMG-IV): sequencing the most valuable type-strain genomes for metagenomic binning, comparative biology and taxonomic classification.</title>
        <authorList>
            <person name="Goeker M."/>
        </authorList>
    </citation>
    <scope>NUCLEOTIDE SEQUENCE [LARGE SCALE GENOMIC DNA]</scope>
    <source>
        <strain evidence="7 8">DSM 24194</strain>
    </source>
</reference>
<feature type="domain" description="RapZ C-terminal" evidence="6">
    <location>
        <begin position="165"/>
        <end position="282"/>
    </location>
</feature>
<dbReference type="NCBIfam" id="NF003828">
    <property type="entry name" value="PRK05416.1"/>
    <property type="match status" value="1"/>
</dbReference>
<keyword evidence="8" id="KW-1185">Reference proteome</keyword>
<dbReference type="InterPro" id="IPR053931">
    <property type="entry name" value="RapZ_C"/>
</dbReference>
<dbReference type="HAMAP" id="MF_00636">
    <property type="entry name" value="RapZ_like"/>
    <property type="match status" value="1"/>
</dbReference>
<dbReference type="Proteomes" id="UP000578569">
    <property type="component" value="Unassembled WGS sequence"/>
</dbReference>
<protein>
    <submittedName>
        <fullName evidence="7">UPF0042 nucleotide-binding protein</fullName>
    </submittedName>
</protein>
<evidence type="ECO:0000259" key="6">
    <source>
        <dbReference type="Pfam" id="PF22740"/>
    </source>
</evidence>
<dbReference type="InterPro" id="IPR053930">
    <property type="entry name" value="RapZ-like_N"/>
</dbReference>
<comment type="caution">
    <text evidence="7">The sequence shown here is derived from an EMBL/GenBank/DDBJ whole genome shotgun (WGS) entry which is preliminary data.</text>
</comment>
<keyword evidence="2 4" id="KW-0067">ATP-binding</keyword>
<feature type="binding site" evidence="4">
    <location>
        <begin position="12"/>
        <end position="19"/>
    </location>
    <ligand>
        <name>ATP</name>
        <dbReference type="ChEBI" id="CHEBI:30616"/>
    </ligand>
</feature>
<evidence type="ECO:0000256" key="3">
    <source>
        <dbReference type="ARBA" id="ARBA00023134"/>
    </source>
</evidence>
<evidence type="ECO:0000256" key="1">
    <source>
        <dbReference type="ARBA" id="ARBA00022741"/>
    </source>
</evidence>
<dbReference type="AlphaFoldDB" id="A0A839Z2M1"/>
<feature type="domain" description="RapZ-like N-terminal" evidence="5">
    <location>
        <begin position="7"/>
        <end position="159"/>
    </location>
</feature>
<dbReference type="Pfam" id="PF03668">
    <property type="entry name" value="RapZ-like_N"/>
    <property type="match status" value="1"/>
</dbReference>
<dbReference type="PANTHER" id="PTHR30448">
    <property type="entry name" value="RNASE ADAPTER PROTEIN RAPZ"/>
    <property type="match status" value="1"/>
</dbReference>
<proteinExistence type="inferred from homology"/>
<dbReference type="RefSeq" id="WP_183933150.1">
    <property type="nucleotide sequence ID" value="NZ_JACICF010000001.1"/>
</dbReference>
<dbReference type="InterPro" id="IPR005337">
    <property type="entry name" value="RapZ-like"/>
</dbReference>
<feature type="binding site" evidence="4">
    <location>
        <begin position="62"/>
        <end position="65"/>
    </location>
    <ligand>
        <name>GTP</name>
        <dbReference type="ChEBI" id="CHEBI:37565"/>
    </ligand>
</feature>
<evidence type="ECO:0000259" key="5">
    <source>
        <dbReference type="Pfam" id="PF03668"/>
    </source>
</evidence>
<organism evidence="7 8">
    <name type="scientific">Sphingomicrobium lutaoense</name>
    <dbReference type="NCBI Taxonomy" id="515949"/>
    <lineage>
        <taxon>Bacteria</taxon>
        <taxon>Pseudomonadati</taxon>
        <taxon>Pseudomonadota</taxon>
        <taxon>Alphaproteobacteria</taxon>
        <taxon>Sphingomonadales</taxon>
        <taxon>Sphingomonadaceae</taxon>
        <taxon>Sphingomicrobium</taxon>
    </lineage>
</organism>
<dbReference type="GO" id="GO:0005524">
    <property type="term" value="F:ATP binding"/>
    <property type="evidence" value="ECO:0007669"/>
    <property type="project" value="UniProtKB-UniRule"/>
</dbReference>
<dbReference type="GO" id="GO:0005525">
    <property type="term" value="F:GTP binding"/>
    <property type="evidence" value="ECO:0007669"/>
    <property type="project" value="UniProtKB-UniRule"/>
</dbReference>
<dbReference type="Pfam" id="PF22740">
    <property type="entry name" value="PapZ_C"/>
    <property type="match status" value="1"/>
</dbReference>
<evidence type="ECO:0000256" key="4">
    <source>
        <dbReference type="HAMAP-Rule" id="MF_00636"/>
    </source>
</evidence>
<accession>A0A839Z2M1</accession>
<dbReference type="InterPro" id="IPR027417">
    <property type="entry name" value="P-loop_NTPase"/>
</dbReference>
<keyword evidence="1 4" id="KW-0547">Nucleotide-binding</keyword>
<sequence length="300" mass="33032">MAKAPQFLLVTGMSGAGKSLVLDTLEDWNWDVVDNLPFGLLQRFVSGAGFREEPVPMAVGMDVRSRGFKPEKLVEKVRALKGVESEILYLDCAGTELIRRYDETRRRHPMAMDRPAEDGIALERTLTAPLRQAADSIIDTTDMKPVELRDELKRRYGGSRGEPVITVGSFGFARGASRTADLMFDMRFIDNPHWIDELRPLTGLDEPVQAHVRKDPAWSKTLDTIEGLVIDLIPRYGAAGKHYLTVAFGCTGGRHRSVAAAAEMAERLGKAGLTVNVRHRDLQSAPSDTIESMPGGSGND</sequence>
<dbReference type="PIRSF" id="PIRSF005052">
    <property type="entry name" value="P-loopkin"/>
    <property type="match status" value="1"/>
</dbReference>
<dbReference type="SUPFAM" id="SSF52540">
    <property type="entry name" value="P-loop containing nucleoside triphosphate hydrolases"/>
    <property type="match status" value="1"/>
</dbReference>
<keyword evidence="3 4" id="KW-0342">GTP-binding</keyword>
<evidence type="ECO:0000256" key="2">
    <source>
        <dbReference type="ARBA" id="ARBA00022840"/>
    </source>
</evidence>
<dbReference type="PANTHER" id="PTHR30448:SF0">
    <property type="entry name" value="RNASE ADAPTER PROTEIN RAPZ"/>
    <property type="match status" value="1"/>
</dbReference>
<name>A0A839Z2M1_9SPHN</name>
<gene>
    <name evidence="7" type="ORF">FHS50_000858</name>
</gene>
<dbReference type="EMBL" id="JACICF010000001">
    <property type="protein sequence ID" value="MBB3763835.1"/>
    <property type="molecule type" value="Genomic_DNA"/>
</dbReference>